<evidence type="ECO:0000313" key="2">
    <source>
        <dbReference type="Proteomes" id="UP000242638"/>
    </source>
</evidence>
<dbReference type="AlphaFoldDB" id="A0A3P9MVW8"/>
<dbReference type="GeneTree" id="ENSGT00940000177312"/>
<accession>A0A3P9MVW8</accession>
<sequence>MGALSFISKTFISISEVPEFAGEPPSNAVNRSFTFGFVSLSKFFCSTSSGDMLSPLLCVTRLKYSFGLSL</sequence>
<keyword evidence="2" id="KW-1185">Reference proteome</keyword>
<reference evidence="2" key="1">
    <citation type="submission" date="2013-11" db="EMBL/GenBank/DDBJ databases">
        <title>The genomic landscape of the Guanapo guppy.</title>
        <authorList>
            <person name="Kuenstner A."/>
            <person name="Dreyer C."/>
        </authorList>
    </citation>
    <scope>NUCLEOTIDE SEQUENCE</scope>
    <source>
        <strain evidence="2">Guanapo</strain>
    </source>
</reference>
<reference evidence="1" key="2">
    <citation type="submission" date="2025-08" db="UniProtKB">
        <authorList>
            <consortium name="Ensembl"/>
        </authorList>
    </citation>
    <scope>IDENTIFICATION</scope>
    <source>
        <strain evidence="1">Guanapo</strain>
    </source>
</reference>
<reference evidence="1" key="3">
    <citation type="submission" date="2025-09" db="UniProtKB">
        <authorList>
            <consortium name="Ensembl"/>
        </authorList>
    </citation>
    <scope>IDENTIFICATION</scope>
    <source>
        <strain evidence="1">Guanapo</strain>
    </source>
</reference>
<protein>
    <submittedName>
        <fullName evidence="1">Uncharacterized protein</fullName>
    </submittedName>
</protein>
<dbReference type="Ensembl" id="ENSPRET00000001528.1">
    <property type="protein sequence ID" value="ENSPREP00000001487.1"/>
    <property type="gene ID" value="ENSPREG00000001113.1"/>
</dbReference>
<name>A0A3P9MVW8_POERE</name>
<dbReference type="Proteomes" id="UP000242638">
    <property type="component" value="Unassembled WGS sequence"/>
</dbReference>
<dbReference type="OMA" id="CVTRLKY"/>
<evidence type="ECO:0000313" key="1">
    <source>
        <dbReference type="Ensembl" id="ENSPREP00000001487.1"/>
    </source>
</evidence>
<dbReference type="Bgee" id="ENSPREG00000001113">
    <property type="expression patterns" value="Expressed in head"/>
</dbReference>
<organism evidence="1 2">
    <name type="scientific">Poecilia reticulata</name>
    <name type="common">Guppy</name>
    <name type="synonym">Acanthophacelus reticulatus</name>
    <dbReference type="NCBI Taxonomy" id="8081"/>
    <lineage>
        <taxon>Eukaryota</taxon>
        <taxon>Metazoa</taxon>
        <taxon>Chordata</taxon>
        <taxon>Craniata</taxon>
        <taxon>Vertebrata</taxon>
        <taxon>Euteleostomi</taxon>
        <taxon>Actinopterygii</taxon>
        <taxon>Neopterygii</taxon>
        <taxon>Teleostei</taxon>
        <taxon>Neoteleostei</taxon>
        <taxon>Acanthomorphata</taxon>
        <taxon>Ovalentaria</taxon>
        <taxon>Atherinomorphae</taxon>
        <taxon>Cyprinodontiformes</taxon>
        <taxon>Poeciliidae</taxon>
        <taxon>Poeciliinae</taxon>
        <taxon>Poecilia</taxon>
    </lineage>
</organism>
<proteinExistence type="predicted"/>